<name>A0AAV9MD94_9SOLN</name>
<feature type="domain" description="NET" evidence="2">
    <location>
        <begin position="72"/>
        <end position="103"/>
    </location>
</feature>
<dbReference type="AlphaFoldDB" id="A0AAV9MD94"/>
<evidence type="ECO:0000256" key="1">
    <source>
        <dbReference type="SAM" id="MobiDB-lite"/>
    </source>
</evidence>
<comment type="caution">
    <text evidence="3">The sequence shown here is derived from an EMBL/GenBank/DDBJ whole genome shotgun (WGS) entry which is preliminary data.</text>
</comment>
<gene>
    <name evidence="3" type="ORF">R3W88_010087</name>
</gene>
<reference evidence="3 4" key="1">
    <citation type="submission" date="2023-10" db="EMBL/GenBank/DDBJ databases">
        <title>Genome-Wide Identification Analysis in wild type Solanum Pinnatisectum Reveals Some Genes Defensing Phytophthora Infestans.</title>
        <authorList>
            <person name="Sun C."/>
        </authorList>
    </citation>
    <scope>NUCLEOTIDE SEQUENCE [LARGE SCALE GENOMIC DNA]</scope>
    <source>
        <strain evidence="3">LQN</strain>
        <tissue evidence="3">Leaf</tissue>
    </source>
</reference>
<accession>A0AAV9MD94</accession>
<protein>
    <recommendedName>
        <fullName evidence="2">NET domain-containing protein</fullName>
    </recommendedName>
</protein>
<organism evidence="3 4">
    <name type="scientific">Solanum pinnatisectum</name>
    <name type="common">tansyleaf nightshade</name>
    <dbReference type="NCBI Taxonomy" id="50273"/>
    <lineage>
        <taxon>Eukaryota</taxon>
        <taxon>Viridiplantae</taxon>
        <taxon>Streptophyta</taxon>
        <taxon>Embryophyta</taxon>
        <taxon>Tracheophyta</taxon>
        <taxon>Spermatophyta</taxon>
        <taxon>Magnoliopsida</taxon>
        <taxon>eudicotyledons</taxon>
        <taxon>Gunneridae</taxon>
        <taxon>Pentapetalae</taxon>
        <taxon>asterids</taxon>
        <taxon>lamiids</taxon>
        <taxon>Solanales</taxon>
        <taxon>Solanaceae</taxon>
        <taxon>Solanoideae</taxon>
        <taxon>Solaneae</taxon>
        <taxon>Solanum</taxon>
    </lineage>
</organism>
<dbReference type="InterPro" id="IPR027353">
    <property type="entry name" value="NET_dom"/>
</dbReference>
<dbReference type="Proteomes" id="UP001311915">
    <property type="component" value="Unassembled WGS sequence"/>
</dbReference>
<dbReference type="InterPro" id="IPR038336">
    <property type="entry name" value="NET_sf"/>
</dbReference>
<proteinExistence type="predicted"/>
<keyword evidence="4" id="KW-1185">Reference proteome</keyword>
<feature type="region of interest" description="Disordered" evidence="1">
    <location>
        <begin position="1"/>
        <end position="28"/>
    </location>
</feature>
<dbReference type="EMBL" id="JAWPEI010000002">
    <property type="protein sequence ID" value="KAK4735826.1"/>
    <property type="molecule type" value="Genomic_DNA"/>
</dbReference>
<evidence type="ECO:0000259" key="2">
    <source>
        <dbReference type="Pfam" id="PF17035"/>
    </source>
</evidence>
<evidence type="ECO:0000313" key="3">
    <source>
        <dbReference type="EMBL" id="KAK4735826.1"/>
    </source>
</evidence>
<dbReference type="Pfam" id="PF17035">
    <property type="entry name" value="BET"/>
    <property type="match status" value="1"/>
</dbReference>
<evidence type="ECO:0000313" key="4">
    <source>
        <dbReference type="Proteomes" id="UP001311915"/>
    </source>
</evidence>
<sequence>MRGRTKGFALNRNRKDFPTPASSRNTRHPIPFLDEYQTLRHVPQGRILERCKLITGATDHSRKKKPSNKRDMTTEEIQKLYRDLENLPKKELGAIAEIIKKRGVPY</sequence>
<dbReference type="Gene3D" id="1.20.1270.220">
    <property type="match status" value="1"/>
</dbReference>